<dbReference type="WBParaSite" id="PSAMB.scaffold23210size443.g38838.t1">
    <property type="protein sequence ID" value="PSAMB.scaffold23210size443.g38838.t1"/>
    <property type="gene ID" value="PSAMB.scaffold23210size443.g38838"/>
</dbReference>
<evidence type="ECO:0000313" key="2">
    <source>
        <dbReference type="WBParaSite" id="PSAMB.scaffold23210size443.g38838.t1"/>
    </source>
</evidence>
<organism evidence="1 2">
    <name type="scientific">Plectus sambesii</name>
    <dbReference type="NCBI Taxonomy" id="2011161"/>
    <lineage>
        <taxon>Eukaryota</taxon>
        <taxon>Metazoa</taxon>
        <taxon>Ecdysozoa</taxon>
        <taxon>Nematoda</taxon>
        <taxon>Chromadorea</taxon>
        <taxon>Plectida</taxon>
        <taxon>Plectina</taxon>
        <taxon>Plectoidea</taxon>
        <taxon>Plectidae</taxon>
        <taxon>Plectus</taxon>
    </lineage>
</organism>
<protein>
    <submittedName>
        <fullName evidence="2">Uncharacterized protein</fullName>
    </submittedName>
</protein>
<evidence type="ECO:0000313" key="1">
    <source>
        <dbReference type="Proteomes" id="UP000887566"/>
    </source>
</evidence>
<accession>A0A914VRY3</accession>
<proteinExistence type="predicted"/>
<keyword evidence="1" id="KW-1185">Reference proteome</keyword>
<dbReference type="Proteomes" id="UP000887566">
    <property type="component" value="Unplaced"/>
</dbReference>
<dbReference type="AlphaFoldDB" id="A0A914VRY3"/>
<sequence>PAPFFFICPLPEGAGFKVHLNDPNHPAGVGPPQVALPVACTVGSTVREEATGAYGAAGCIWPSTGEYIGDIYDCVHTSPDSDPDLSQFGYAPGTNGVCCPSRALACTQPQATGPNPTEPRWWYNSVTGT</sequence>
<reference evidence="2" key="1">
    <citation type="submission" date="2022-11" db="UniProtKB">
        <authorList>
            <consortium name="WormBaseParasite"/>
        </authorList>
    </citation>
    <scope>IDENTIFICATION</scope>
</reference>
<name>A0A914VRY3_9BILA</name>